<reference evidence="4 5" key="1">
    <citation type="journal article" date="2020" name="Cell">
        <title>Large-Scale Comparative Analyses of Tick Genomes Elucidate Their Genetic Diversity and Vector Capacities.</title>
        <authorList>
            <consortium name="Tick Genome and Microbiome Consortium (TIGMIC)"/>
            <person name="Jia N."/>
            <person name="Wang J."/>
            <person name="Shi W."/>
            <person name="Du L."/>
            <person name="Sun Y."/>
            <person name="Zhan W."/>
            <person name="Jiang J.F."/>
            <person name="Wang Q."/>
            <person name="Zhang B."/>
            <person name="Ji P."/>
            <person name="Bell-Sakyi L."/>
            <person name="Cui X.M."/>
            <person name="Yuan T.T."/>
            <person name="Jiang B.G."/>
            <person name="Yang W.F."/>
            <person name="Lam T.T."/>
            <person name="Chang Q.C."/>
            <person name="Ding S.J."/>
            <person name="Wang X.J."/>
            <person name="Zhu J.G."/>
            <person name="Ruan X.D."/>
            <person name="Zhao L."/>
            <person name="Wei J.T."/>
            <person name="Ye R.Z."/>
            <person name="Que T.C."/>
            <person name="Du C.H."/>
            <person name="Zhou Y.H."/>
            <person name="Cheng J.X."/>
            <person name="Dai P.F."/>
            <person name="Guo W.B."/>
            <person name="Han X.H."/>
            <person name="Huang E.J."/>
            <person name="Li L.F."/>
            <person name="Wei W."/>
            <person name="Gao Y.C."/>
            <person name="Liu J.Z."/>
            <person name="Shao H.Z."/>
            <person name="Wang X."/>
            <person name="Wang C.C."/>
            <person name="Yang T.C."/>
            <person name="Huo Q.B."/>
            <person name="Li W."/>
            <person name="Chen H.Y."/>
            <person name="Chen S.E."/>
            <person name="Zhou L.G."/>
            <person name="Ni X.B."/>
            <person name="Tian J.H."/>
            <person name="Sheng Y."/>
            <person name="Liu T."/>
            <person name="Pan Y.S."/>
            <person name="Xia L.Y."/>
            <person name="Li J."/>
            <person name="Zhao F."/>
            <person name="Cao W.C."/>
        </authorList>
    </citation>
    <scope>NUCLEOTIDE SEQUENCE [LARGE SCALE GENOMIC DNA]</scope>
    <source>
        <strain evidence="4">HaeL-2018</strain>
    </source>
</reference>
<dbReference type="PANTHER" id="PTHR31624">
    <property type="entry name" value="UPF0472 PROTEIN C16ORF72"/>
    <property type="match status" value="1"/>
</dbReference>
<dbReference type="InterPro" id="IPR029196">
    <property type="entry name" value="HAPSTR1-like"/>
</dbReference>
<sequence>MVECHAELESWITKWEWECIEEVERAPDPESQIQNEHDSSQKLWLMFQTSATSVAQLYRDRQRGSSLWVPFQNAASSVTGLYKECVEAQRRARELGIQSGYQRRTKDVLAWAKKRKRHIRREDLVAFLSGKVPPSHGWGGSPRPSLEPGSPPGVAAAPPSRLITPPGAAGERSDGMSLEDPEDEDLETFREALAVSSPLRSGRNHGEGGGLSSFIAEEFARHAESRKRPAPGSTSPVDVVMESPTPKRPRFT</sequence>
<protein>
    <submittedName>
        <fullName evidence="4">Uncharacterized protein</fullName>
    </submittedName>
</protein>
<dbReference type="PANTHER" id="PTHR31624:SF4">
    <property type="entry name" value="CHROMOSOME 16 OPEN READING FRAME 72"/>
    <property type="match status" value="1"/>
</dbReference>
<comment type="caution">
    <text evidence="4">The sequence shown here is derived from an EMBL/GenBank/DDBJ whole genome shotgun (WGS) entry which is preliminary data.</text>
</comment>
<proteinExistence type="predicted"/>
<dbReference type="AlphaFoldDB" id="A0A9J6FGZ5"/>
<name>A0A9J6FGZ5_HAELO</name>
<keyword evidence="5" id="KW-1185">Reference proteome</keyword>
<accession>A0A9J6FGZ5</accession>
<dbReference type="GO" id="GO:0005634">
    <property type="term" value="C:nucleus"/>
    <property type="evidence" value="ECO:0007669"/>
    <property type="project" value="UniProtKB-SubCell"/>
</dbReference>
<evidence type="ECO:0000256" key="1">
    <source>
        <dbReference type="ARBA" id="ARBA00004123"/>
    </source>
</evidence>
<dbReference type="Pfam" id="PF15251">
    <property type="entry name" value="TAPR1-like"/>
    <property type="match status" value="1"/>
</dbReference>
<evidence type="ECO:0000313" key="5">
    <source>
        <dbReference type="Proteomes" id="UP000821853"/>
    </source>
</evidence>
<evidence type="ECO:0000256" key="3">
    <source>
        <dbReference type="SAM" id="MobiDB-lite"/>
    </source>
</evidence>
<feature type="region of interest" description="Disordered" evidence="3">
    <location>
        <begin position="131"/>
        <end position="252"/>
    </location>
</feature>
<dbReference type="OMA" id="KDVIAWV"/>
<organism evidence="4 5">
    <name type="scientific">Haemaphysalis longicornis</name>
    <name type="common">Bush tick</name>
    <dbReference type="NCBI Taxonomy" id="44386"/>
    <lineage>
        <taxon>Eukaryota</taxon>
        <taxon>Metazoa</taxon>
        <taxon>Ecdysozoa</taxon>
        <taxon>Arthropoda</taxon>
        <taxon>Chelicerata</taxon>
        <taxon>Arachnida</taxon>
        <taxon>Acari</taxon>
        <taxon>Parasitiformes</taxon>
        <taxon>Ixodida</taxon>
        <taxon>Ixodoidea</taxon>
        <taxon>Ixodidae</taxon>
        <taxon>Haemaphysalinae</taxon>
        <taxon>Haemaphysalis</taxon>
    </lineage>
</organism>
<dbReference type="EMBL" id="JABSTR010000001">
    <property type="protein sequence ID" value="KAH9362293.1"/>
    <property type="molecule type" value="Genomic_DNA"/>
</dbReference>
<dbReference type="Proteomes" id="UP000821853">
    <property type="component" value="Chromosome 1"/>
</dbReference>
<feature type="compositionally biased region" description="Acidic residues" evidence="3">
    <location>
        <begin position="177"/>
        <end position="186"/>
    </location>
</feature>
<feature type="compositionally biased region" description="Basic and acidic residues" evidence="3">
    <location>
        <begin position="218"/>
        <end position="227"/>
    </location>
</feature>
<keyword evidence="2" id="KW-0539">Nucleus</keyword>
<evidence type="ECO:0000313" key="4">
    <source>
        <dbReference type="EMBL" id="KAH9362293.1"/>
    </source>
</evidence>
<dbReference type="VEuPathDB" id="VectorBase:HLOH_063667"/>
<comment type="subcellular location">
    <subcellularLocation>
        <location evidence="1">Nucleus</location>
    </subcellularLocation>
</comment>
<dbReference type="OrthoDB" id="5823474at2759"/>
<evidence type="ECO:0000256" key="2">
    <source>
        <dbReference type="ARBA" id="ARBA00023242"/>
    </source>
</evidence>
<gene>
    <name evidence="4" type="ORF">HPB48_002271</name>
</gene>
<dbReference type="InterPro" id="IPR040308">
    <property type="entry name" value="HAPR1"/>
</dbReference>